<comment type="caution">
    <text evidence="3">The sequence shown here is derived from an EMBL/GenBank/DDBJ whole genome shotgun (WGS) entry which is preliminary data.</text>
</comment>
<dbReference type="InterPro" id="IPR000626">
    <property type="entry name" value="Ubiquitin-like_dom"/>
</dbReference>
<evidence type="ECO:0000313" key="3">
    <source>
        <dbReference type="EMBL" id="MCL7037832.1"/>
    </source>
</evidence>
<reference evidence="3" key="1">
    <citation type="submission" date="2022-03" db="EMBL/GenBank/DDBJ databases">
        <title>A functionally conserved STORR gene fusion in Papaver species that diverged 16.8 million years ago.</title>
        <authorList>
            <person name="Catania T."/>
        </authorList>
    </citation>
    <scope>NUCLEOTIDE SEQUENCE</scope>
    <source>
        <strain evidence="3">S-191538</strain>
    </source>
</reference>
<dbReference type="SMART" id="SM00213">
    <property type="entry name" value="UBQ"/>
    <property type="match status" value="1"/>
</dbReference>
<proteinExistence type="predicted"/>
<dbReference type="GO" id="GO:0050821">
    <property type="term" value="P:protein stabilization"/>
    <property type="evidence" value="ECO:0007669"/>
    <property type="project" value="TreeGrafter"/>
</dbReference>
<dbReference type="Gene3D" id="1.20.58.120">
    <property type="entry name" value="BAG domain"/>
    <property type="match status" value="1"/>
</dbReference>
<feature type="compositionally biased region" description="Polar residues" evidence="1">
    <location>
        <begin position="1"/>
        <end position="19"/>
    </location>
</feature>
<organism evidence="3 4">
    <name type="scientific">Papaver nudicaule</name>
    <name type="common">Iceland poppy</name>
    <dbReference type="NCBI Taxonomy" id="74823"/>
    <lineage>
        <taxon>Eukaryota</taxon>
        <taxon>Viridiplantae</taxon>
        <taxon>Streptophyta</taxon>
        <taxon>Embryophyta</taxon>
        <taxon>Tracheophyta</taxon>
        <taxon>Spermatophyta</taxon>
        <taxon>Magnoliopsida</taxon>
        <taxon>Ranunculales</taxon>
        <taxon>Papaveraceae</taxon>
        <taxon>Papaveroideae</taxon>
        <taxon>Papaver</taxon>
    </lineage>
</organism>
<dbReference type="InterPro" id="IPR036533">
    <property type="entry name" value="BAG_dom_sf"/>
</dbReference>
<evidence type="ECO:0000259" key="2">
    <source>
        <dbReference type="PROSITE" id="PS50053"/>
    </source>
</evidence>
<dbReference type="PANTHER" id="PTHR12329">
    <property type="entry name" value="BCL2-ASSOCIATED ATHANOGENE"/>
    <property type="match status" value="1"/>
</dbReference>
<dbReference type="Proteomes" id="UP001177140">
    <property type="component" value="Unassembled WGS sequence"/>
</dbReference>
<feature type="domain" description="Ubiquitin-like" evidence="2">
    <location>
        <begin position="55"/>
        <end position="125"/>
    </location>
</feature>
<dbReference type="Gene3D" id="3.10.20.90">
    <property type="entry name" value="Phosphatidylinositol 3-kinase Catalytic Subunit, Chain A, domain 1"/>
    <property type="match status" value="1"/>
</dbReference>
<dbReference type="Pfam" id="PF00240">
    <property type="entry name" value="ubiquitin"/>
    <property type="match status" value="1"/>
</dbReference>
<dbReference type="EMBL" id="JAJJMA010183718">
    <property type="protein sequence ID" value="MCL7037832.1"/>
    <property type="molecule type" value="Genomic_DNA"/>
</dbReference>
<accession>A0AA41V9J2</accession>
<dbReference type="PROSITE" id="PS50053">
    <property type="entry name" value="UBIQUITIN_2"/>
    <property type="match status" value="1"/>
</dbReference>
<keyword evidence="4" id="KW-1185">Reference proteome</keyword>
<protein>
    <recommendedName>
        <fullName evidence="2">Ubiquitin-like domain-containing protein</fullName>
    </recommendedName>
</protein>
<feature type="region of interest" description="Disordered" evidence="1">
    <location>
        <begin position="1"/>
        <end position="31"/>
    </location>
</feature>
<dbReference type="AlphaFoldDB" id="A0AA41V9J2"/>
<evidence type="ECO:0000256" key="1">
    <source>
        <dbReference type="SAM" id="MobiDB-lite"/>
    </source>
</evidence>
<dbReference type="GO" id="GO:0005737">
    <property type="term" value="C:cytoplasm"/>
    <property type="evidence" value="ECO:0007669"/>
    <property type="project" value="TreeGrafter"/>
</dbReference>
<dbReference type="InterPro" id="IPR039773">
    <property type="entry name" value="BAG_chaperone_regulator"/>
</dbReference>
<feature type="non-terminal residue" evidence="3">
    <location>
        <position position="1"/>
    </location>
</feature>
<name>A0AA41V9J2_PAPNU</name>
<dbReference type="PANTHER" id="PTHR12329:SF17">
    <property type="entry name" value="OS04G0619900 PROTEIN"/>
    <property type="match status" value="1"/>
</dbReference>
<dbReference type="SUPFAM" id="SSF54236">
    <property type="entry name" value="Ubiquitin-like"/>
    <property type="match status" value="1"/>
</dbReference>
<dbReference type="GO" id="GO:0051087">
    <property type="term" value="F:protein-folding chaperone binding"/>
    <property type="evidence" value="ECO:0007669"/>
    <property type="project" value="InterPro"/>
</dbReference>
<evidence type="ECO:0000313" key="4">
    <source>
        <dbReference type="Proteomes" id="UP001177140"/>
    </source>
</evidence>
<gene>
    <name evidence="3" type="ORF">MKW94_030376</name>
</gene>
<sequence>MNKRFSPNSNGYDSSNSTPKKQEEEEAGVEWEMRPGGMLVQKRCSAISDTQSTLNSIRLRVAYGSMRYEMSIAPQSTFGELKKLLAAETGLQPGEQLLTFKGKDRKNGEFLDRSGVKNKSKIILVEDPASKERRFIEMRKNAKLQSAHRAISDISTEVEKLVAE</sequence>
<dbReference type="GO" id="GO:0000774">
    <property type="term" value="F:adenyl-nucleotide exchange factor activity"/>
    <property type="evidence" value="ECO:0007669"/>
    <property type="project" value="TreeGrafter"/>
</dbReference>
<dbReference type="InterPro" id="IPR029071">
    <property type="entry name" value="Ubiquitin-like_domsf"/>
</dbReference>